<reference evidence="6" key="1">
    <citation type="submission" date="2017-09" db="EMBL/GenBank/DDBJ databases">
        <title>Contemporary evolution of a Lepidopteran species, Heliothis virescens, in response to modern agricultural practices.</title>
        <authorList>
            <person name="Fritz M.L."/>
            <person name="Deyonke A.M."/>
            <person name="Papanicolaou A."/>
            <person name="Micinski S."/>
            <person name="Westbrook J."/>
            <person name="Gould F."/>
        </authorList>
    </citation>
    <scope>NUCLEOTIDE SEQUENCE [LARGE SCALE GENOMIC DNA]</scope>
    <source>
        <strain evidence="6">HvINT-</strain>
        <tissue evidence="6">Whole body</tissue>
    </source>
</reference>
<dbReference type="GO" id="GO:0008270">
    <property type="term" value="F:zinc ion binding"/>
    <property type="evidence" value="ECO:0007669"/>
    <property type="project" value="UniProtKB-KW"/>
</dbReference>
<gene>
    <name evidence="6" type="ORF">B5V51_3512</name>
</gene>
<dbReference type="Gene3D" id="3.30.40.10">
    <property type="entry name" value="Zinc/RING finger domain, C3HC4 (zinc finger)"/>
    <property type="match status" value="1"/>
</dbReference>
<dbReference type="PROSITE" id="PS50089">
    <property type="entry name" value="ZF_RING_2"/>
    <property type="match status" value="1"/>
</dbReference>
<keyword evidence="2 4" id="KW-0863">Zinc-finger</keyword>
<dbReference type="AlphaFoldDB" id="A0A2A4JDN0"/>
<evidence type="ECO:0000259" key="5">
    <source>
        <dbReference type="PROSITE" id="PS50089"/>
    </source>
</evidence>
<evidence type="ECO:0000256" key="3">
    <source>
        <dbReference type="ARBA" id="ARBA00022833"/>
    </source>
</evidence>
<accession>A0A2A4JDN0</accession>
<dbReference type="EMBL" id="NWSH01001837">
    <property type="protein sequence ID" value="PCG69949.1"/>
    <property type="molecule type" value="Genomic_DNA"/>
</dbReference>
<dbReference type="InterPro" id="IPR001841">
    <property type="entry name" value="Znf_RING"/>
</dbReference>
<dbReference type="SUPFAM" id="SSF57850">
    <property type="entry name" value="RING/U-box"/>
    <property type="match status" value="1"/>
</dbReference>
<dbReference type="FunFam" id="3.30.40.10:FF:000024">
    <property type="entry name" value="RING finger protein 44 isoform X1"/>
    <property type="match status" value="1"/>
</dbReference>
<keyword evidence="3" id="KW-0862">Zinc</keyword>
<keyword evidence="1" id="KW-0479">Metal-binding</keyword>
<name>A0A2A4JDN0_HELVI</name>
<protein>
    <recommendedName>
        <fullName evidence="5">RING-type domain-containing protein</fullName>
    </recommendedName>
</protein>
<evidence type="ECO:0000256" key="2">
    <source>
        <dbReference type="ARBA" id="ARBA00022771"/>
    </source>
</evidence>
<dbReference type="SMART" id="SM00184">
    <property type="entry name" value="RING"/>
    <property type="match status" value="1"/>
</dbReference>
<sequence length="385" mass="41023">MSVRGTRLGALGGVGWHAHAHRDHATRTQVAAGGVGAPELWGAAVLPPLPHLRYQMGGVYAGLQYHGSFAPPPPPRGPFASPPHPHTHYIANSQRAEGGRLEMVGGGEGTLSPLQPATDLHHAPLLLATEARGAPLELMAPHHARHALSHHHHRRSGGGVGVGVGGGVGVGVVGGGSRARPYVRHAARWPHHPIHHIHTQGGGGLVGAALPAHVQAQLHVAQPLSLPPPPPTYQPSQAEPLLQGMISQATRALSHQVFLNLLAMFPLSPYAEARTNTGEEGTDSTEPENYEALLSLAERLGEAKPRGLARHEIDALPSYKFAAATHRGEQTSCVVCMCEFETRQTLRVLPCAHEFHAKCVDKWLRSNRTCPICRGNASEYFNTAE</sequence>
<evidence type="ECO:0000256" key="4">
    <source>
        <dbReference type="PROSITE-ProRule" id="PRU00175"/>
    </source>
</evidence>
<dbReference type="PANTHER" id="PTHR46171:SF3">
    <property type="entry name" value="GH10160P"/>
    <property type="match status" value="1"/>
</dbReference>
<dbReference type="GO" id="GO:0016567">
    <property type="term" value="P:protein ubiquitination"/>
    <property type="evidence" value="ECO:0007669"/>
    <property type="project" value="TreeGrafter"/>
</dbReference>
<evidence type="ECO:0000313" key="6">
    <source>
        <dbReference type="EMBL" id="PCG69949.1"/>
    </source>
</evidence>
<proteinExistence type="predicted"/>
<dbReference type="STRING" id="7102.A0A2A4JDN0"/>
<organism evidence="6">
    <name type="scientific">Heliothis virescens</name>
    <name type="common">Tobacco budworm moth</name>
    <dbReference type="NCBI Taxonomy" id="7102"/>
    <lineage>
        <taxon>Eukaryota</taxon>
        <taxon>Metazoa</taxon>
        <taxon>Ecdysozoa</taxon>
        <taxon>Arthropoda</taxon>
        <taxon>Hexapoda</taxon>
        <taxon>Insecta</taxon>
        <taxon>Pterygota</taxon>
        <taxon>Neoptera</taxon>
        <taxon>Endopterygota</taxon>
        <taxon>Lepidoptera</taxon>
        <taxon>Glossata</taxon>
        <taxon>Ditrysia</taxon>
        <taxon>Noctuoidea</taxon>
        <taxon>Noctuidae</taxon>
        <taxon>Heliothinae</taxon>
        <taxon>Heliothis</taxon>
    </lineage>
</organism>
<dbReference type="CDD" id="cd16472">
    <property type="entry name" value="RING-H2_RNF38-like"/>
    <property type="match status" value="1"/>
</dbReference>
<evidence type="ECO:0000256" key="1">
    <source>
        <dbReference type="ARBA" id="ARBA00022723"/>
    </source>
</evidence>
<comment type="caution">
    <text evidence="6">The sequence shown here is derived from an EMBL/GenBank/DDBJ whole genome shotgun (WGS) entry which is preliminary data.</text>
</comment>
<feature type="domain" description="RING-type" evidence="5">
    <location>
        <begin position="333"/>
        <end position="374"/>
    </location>
</feature>
<dbReference type="GO" id="GO:0061630">
    <property type="term" value="F:ubiquitin protein ligase activity"/>
    <property type="evidence" value="ECO:0007669"/>
    <property type="project" value="TreeGrafter"/>
</dbReference>
<dbReference type="PANTHER" id="PTHR46171">
    <property type="entry name" value="GH10160P"/>
    <property type="match status" value="1"/>
</dbReference>
<dbReference type="InterPro" id="IPR013083">
    <property type="entry name" value="Znf_RING/FYVE/PHD"/>
</dbReference>
<dbReference type="Pfam" id="PF13639">
    <property type="entry name" value="zf-RING_2"/>
    <property type="match status" value="1"/>
</dbReference>